<evidence type="ECO:0000313" key="3">
    <source>
        <dbReference type="EMBL" id="ETN62840.1"/>
    </source>
</evidence>
<dbReference type="HOGENOM" id="CLU_038975_1_0_1"/>
<dbReference type="InterPro" id="IPR036514">
    <property type="entry name" value="SGNH_hydro_sf"/>
</dbReference>
<protein>
    <submittedName>
        <fullName evidence="3">Phospholipase b</fullName>
    </submittedName>
</protein>
<accession>W5JIX8</accession>
<dbReference type="InterPro" id="IPR038885">
    <property type="entry name" value="PLB1"/>
</dbReference>
<evidence type="ECO:0000313" key="5">
    <source>
        <dbReference type="Proteomes" id="UP000000673"/>
    </source>
</evidence>
<dbReference type="InterPro" id="IPR001087">
    <property type="entry name" value="GDSL"/>
</dbReference>
<dbReference type="eggNOG" id="KOG3670">
    <property type="taxonomic scope" value="Eukaryota"/>
</dbReference>
<dbReference type="OMA" id="ITMILRW"/>
<keyword evidence="2" id="KW-0812">Transmembrane</keyword>
<reference evidence="3" key="2">
    <citation type="submission" date="2010-05" db="EMBL/GenBank/DDBJ databases">
        <authorList>
            <person name="Almeida L.G."/>
            <person name="Nicolas M.F."/>
            <person name="Souza R.C."/>
            <person name="Vasconcelos A.T.R."/>
        </authorList>
    </citation>
    <scope>NUCLEOTIDE SEQUENCE</scope>
</reference>
<dbReference type="EMBL" id="ADMH02001360">
    <property type="protein sequence ID" value="ETN62840.1"/>
    <property type="molecule type" value="Genomic_DNA"/>
</dbReference>
<proteinExistence type="predicted"/>
<dbReference type="STRING" id="43151.W5JIX8"/>
<name>W5JIX8_ANODA</name>
<feature type="region of interest" description="Disordered" evidence="1">
    <location>
        <begin position="23"/>
        <end position="68"/>
    </location>
</feature>
<evidence type="ECO:0000256" key="1">
    <source>
        <dbReference type="SAM" id="MobiDB-lite"/>
    </source>
</evidence>
<keyword evidence="2" id="KW-1133">Transmembrane helix</keyword>
<dbReference type="PANTHER" id="PTHR21325">
    <property type="entry name" value="PHOSPHOLIPASE B, PLB1"/>
    <property type="match status" value="1"/>
</dbReference>
<feature type="compositionally biased region" description="Basic residues" evidence="1">
    <location>
        <begin position="46"/>
        <end position="68"/>
    </location>
</feature>
<reference evidence="3" key="3">
    <citation type="journal article" date="2013" name="Nucleic Acids Res.">
        <title>The genome of Anopheles darlingi, the main neotropical malaria vector.</title>
        <authorList>
            <person name="Marinotti O."/>
            <person name="Cerqueira G.C."/>
            <person name="de Almeida L.G."/>
            <person name="Ferro M.I."/>
            <person name="Loreto E.L."/>
            <person name="Zaha A."/>
            <person name="Teixeira S.M."/>
            <person name="Wespiser A.R."/>
            <person name="Almeida E Silva A."/>
            <person name="Schlindwein A.D."/>
            <person name="Pacheco A.C."/>
            <person name="Silva A.L."/>
            <person name="Graveley B.R."/>
            <person name="Walenz B.P."/>
            <person name="Lima Bde A."/>
            <person name="Ribeiro C.A."/>
            <person name="Nunes-Silva C.G."/>
            <person name="de Carvalho C.R."/>
            <person name="Soares C.M."/>
            <person name="de Menezes C.B."/>
            <person name="Matiolli C."/>
            <person name="Caffrey D."/>
            <person name="Araujo D.A."/>
            <person name="de Oliveira D.M."/>
            <person name="Golenbock D."/>
            <person name="Grisard E.C."/>
            <person name="Fantinatti-Garboggini F."/>
            <person name="de Carvalho F.M."/>
            <person name="Barcellos F.G."/>
            <person name="Prosdocimi F."/>
            <person name="May G."/>
            <person name="Azevedo Junior G.M."/>
            <person name="Guimaraes G.M."/>
            <person name="Goldman G.H."/>
            <person name="Padilha I.Q."/>
            <person name="Batista Jda S."/>
            <person name="Ferro J.A."/>
            <person name="Ribeiro J.M."/>
            <person name="Fietto J.L."/>
            <person name="Dabbas K.M."/>
            <person name="Cerdeira L."/>
            <person name="Agnez-Lima L.F."/>
            <person name="Brocchi M."/>
            <person name="de Carvalho M.O."/>
            <person name="Teixeira Mde M."/>
            <person name="Diniz Maia Mde M."/>
            <person name="Goldman M.H."/>
            <person name="Cruz Schneider M.P."/>
            <person name="Felipe M.S."/>
            <person name="Hungria M."/>
            <person name="Nicolas M.F."/>
            <person name="Pereira M."/>
            <person name="Montes M.A."/>
            <person name="Cantao M.E."/>
            <person name="Vincentz M."/>
            <person name="Rafael M.S."/>
            <person name="Silverman N."/>
            <person name="Stoco P.H."/>
            <person name="Souza R.C."/>
            <person name="Vicentini R."/>
            <person name="Gazzinelli R.T."/>
            <person name="Neves Rde O."/>
            <person name="Silva R."/>
            <person name="Astolfi-Filho S."/>
            <person name="Maciel T.E."/>
            <person name="Urmenyi T.P."/>
            <person name="Tadei W.P."/>
            <person name="Camargo E.P."/>
            <person name="de Vasconcelos A.T."/>
        </authorList>
    </citation>
    <scope>NUCLEOTIDE SEQUENCE</scope>
</reference>
<dbReference type="VEuPathDB" id="VectorBase:ADAR2_009885"/>
<dbReference type="GO" id="GO:0006644">
    <property type="term" value="P:phospholipid metabolic process"/>
    <property type="evidence" value="ECO:0007669"/>
    <property type="project" value="TreeGrafter"/>
</dbReference>
<dbReference type="VEuPathDB" id="VectorBase:ADAC005460"/>
<evidence type="ECO:0000256" key="2">
    <source>
        <dbReference type="SAM" id="Phobius"/>
    </source>
</evidence>
<dbReference type="InterPro" id="IPR035547">
    <property type="entry name" value="Phospholipase_B"/>
</dbReference>
<feature type="compositionally biased region" description="Polar residues" evidence="1">
    <location>
        <begin position="25"/>
        <end position="42"/>
    </location>
</feature>
<keyword evidence="2" id="KW-0472">Membrane</keyword>
<feature type="transmembrane region" description="Helical" evidence="2">
    <location>
        <begin position="115"/>
        <end position="137"/>
    </location>
</feature>
<dbReference type="Gene3D" id="3.40.50.1110">
    <property type="entry name" value="SGNH hydrolase"/>
    <property type="match status" value="1"/>
</dbReference>
<dbReference type="SUPFAM" id="SSF52266">
    <property type="entry name" value="SGNH hydrolase"/>
    <property type="match status" value="1"/>
</dbReference>
<dbReference type="AlphaFoldDB" id="W5JIX8"/>
<dbReference type="PANTHER" id="PTHR21325:SF31">
    <property type="entry name" value="GH22081P-RELATED"/>
    <property type="match status" value="1"/>
</dbReference>
<sequence length="523" mass="59231">MKVQGSGAGRAYINPTKRYAKTRGSWLTSKGTSSTTVQSPANETPKRKREYRLGKRRGSRSKRRHYGRHGRLDRWLADKEPPANPVNLNLSLGSGCEQVPSITMILRWPRYRRNVTGATFVTLGTLSLTIIVVVVGAQGIGNRNVDITDQKTFLDVGGMRAMFKFMRTLMYTIAGPTGVRTSGSFLQDPIPPEVPFPCDVSLGRSAKVPSSVHKLRPGDIRVIAAMGDSLTAASGASATQFTDLYQENRGLAWSIGGQWDWRNVTTLPNILKVFNPQLVGYSYGDSMPFHWETQFNMAEIGAVSYDIPHMARAMVERIRRDRRVDWKRDWKMVTIAIGGNDICTFVCMMQQPEQLPYKHRLRLQKTLRYLRDNMPRTFVNVVSVPSVKKVITLEDKPFVCQSLHHGECSCWIGKLYNQSDASRKRWARIQEQFISVEREVAESAEFRGLDEFAVVYQPWSLNVTVGLQKEGRKDFYAGTALWNNLLEPPGKKSASWRPLMKNFKCPTKESPYLFTYDNSAVRS</sequence>
<reference evidence="3 5" key="1">
    <citation type="journal article" date="2010" name="BMC Genomics">
        <title>Combination of measures distinguishes pre-miRNAs from other stem-loops in the genome of the newly sequenced Anopheles darlingi.</title>
        <authorList>
            <person name="Mendes N.D."/>
            <person name="Freitas A.T."/>
            <person name="Vasconcelos A.T."/>
            <person name="Sagot M.F."/>
        </authorList>
    </citation>
    <scope>NUCLEOTIDE SEQUENCE</scope>
</reference>
<reference evidence="4" key="4">
    <citation type="submission" date="2015-06" db="UniProtKB">
        <authorList>
            <consortium name="EnsemblMetazoa"/>
        </authorList>
    </citation>
    <scope>IDENTIFICATION</scope>
</reference>
<evidence type="ECO:0000313" key="4">
    <source>
        <dbReference type="EnsemblMetazoa" id="ADAC005460-PA"/>
    </source>
</evidence>
<dbReference type="CDD" id="cd01824">
    <property type="entry name" value="Phospholipase_B_like"/>
    <property type="match status" value="1"/>
</dbReference>
<gene>
    <name evidence="3" type="ORF">AND_005460</name>
</gene>
<organism evidence="3">
    <name type="scientific">Anopheles darlingi</name>
    <name type="common">Mosquito</name>
    <dbReference type="NCBI Taxonomy" id="43151"/>
    <lineage>
        <taxon>Eukaryota</taxon>
        <taxon>Metazoa</taxon>
        <taxon>Ecdysozoa</taxon>
        <taxon>Arthropoda</taxon>
        <taxon>Hexapoda</taxon>
        <taxon>Insecta</taxon>
        <taxon>Pterygota</taxon>
        <taxon>Neoptera</taxon>
        <taxon>Endopterygota</taxon>
        <taxon>Diptera</taxon>
        <taxon>Nematocera</taxon>
        <taxon>Culicoidea</taxon>
        <taxon>Culicidae</taxon>
        <taxon>Anophelinae</taxon>
        <taxon>Anopheles</taxon>
    </lineage>
</organism>
<dbReference type="EnsemblMetazoa" id="ADAC005460-RA">
    <property type="protein sequence ID" value="ADAC005460-PA"/>
    <property type="gene ID" value="ADAC005460"/>
</dbReference>
<dbReference type="Proteomes" id="UP000000673">
    <property type="component" value="Unassembled WGS sequence"/>
</dbReference>
<keyword evidence="5" id="KW-1185">Reference proteome</keyword>
<dbReference type="Pfam" id="PF00657">
    <property type="entry name" value="Lipase_GDSL"/>
    <property type="match status" value="1"/>
</dbReference>
<dbReference type="GO" id="GO:0004620">
    <property type="term" value="F:phospholipase activity"/>
    <property type="evidence" value="ECO:0007669"/>
    <property type="project" value="InterPro"/>
</dbReference>